<accession>A0A4U0XWC3</accession>
<evidence type="ECO:0000256" key="6">
    <source>
        <dbReference type="ARBA" id="ARBA00023163"/>
    </source>
</evidence>
<keyword evidence="6" id="KW-0804">Transcription</keyword>
<feature type="domain" description="Xylanolytic transcriptional activator regulatory" evidence="9">
    <location>
        <begin position="192"/>
        <end position="274"/>
    </location>
</feature>
<evidence type="ECO:0000256" key="5">
    <source>
        <dbReference type="ARBA" id="ARBA00023125"/>
    </source>
</evidence>
<name>A0A4U0XWC3_9PEZI</name>
<dbReference type="GO" id="GO:0000981">
    <property type="term" value="F:DNA-binding transcription factor activity, RNA polymerase II-specific"/>
    <property type="evidence" value="ECO:0007669"/>
    <property type="project" value="TreeGrafter"/>
</dbReference>
<proteinExistence type="predicted"/>
<evidence type="ECO:0000256" key="4">
    <source>
        <dbReference type="ARBA" id="ARBA00023015"/>
    </source>
</evidence>
<dbReference type="GO" id="GO:0008270">
    <property type="term" value="F:zinc ion binding"/>
    <property type="evidence" value="ECO:0007669"/>
    <property type="project" value="InterPro"/>
</dbReference>
<keyword evidence="2" id="KW-0479">Metal-binding</keyword>
<dbReference type="STRING" id="331657.A0A4U0XWC3"/>
<reference evidence="10 11" key="1">
    <citation type="submission" date="2017-03" db="EMBL/GenBank/DDBJ databases">
        <title>Genomes of endolithic fungi from Antarctica.</title>
        <authorList>
            <person name="Coleine C."/>
            <person name="Masonjones S."/>
            <person name="Stajich J.E."/>
        </authorList>
    </citation>
    <scope>NUCLEOTIDE SEQUENCE [LARGE SCALE GENOMIC DNA]</scope>
    <source>
        <strain evidence="10 11">CCFEE 5187</strain>
    </source>
</reference>
<keyword evidence="3" id="KW-0862">Zinc</keyword>
<feature type="region of interest" description="Disordered" evidence="8">
    <location>
        <begin position="470"/>
        <end position="524"/>
    </location>
</feature>
<comment type="caution">
    <text evidence="10">The sequence shown here is derived from an EMBL/GenBank/DDBJ whole genome shotgun (WGS) entry which is preliminary data.</text>
</comment>
<protein>
    <recommendedName>
        <fullName evidence="9">Xylanolytic transcriptional activator regulatory domain-containing protein</fullName>
    </recommendedName>
</protein>
<dbReference type="InterPro" id="IPR007219">
    <property type="entry name" value="XnlR_reg_dom"/>
</dbReference>
<comment type="subcellular location">
    <subcellularLocation>
        <location evidence="1">Nucleus</location>
    </subcellularLocation>
</comment>
<dbReference type="GO" id="GO:0043565">
    <property type="term" value="F:sequence-specific DNA binding"/>
    <property type="evidence" value="ECO:0007669"/>
    <property type="project" value="TreeGrafter"/>
</dbReference>
<evidence type="ECO:0000313" key="11">
    <source>
        <dbReference type="Proteomes" id="UP000308768"/>
    </source>
</evidence>
<dbReference type="PANTHER" id="PTHR47782">
    <property type="entry name" value="ZN(II)2CYS6 TRANSCRIPTION FACTOR (EUROFUNG)-RELATED"/>
    <property type="match status" value="1"/>
</dbReference>
<dbReference type="Pfam" id="PF04082">
    <property type="entry name" value="Fungal_trans"/>
    <property type="match status" value="1"/>
</dbReference>
<sequence length="708" mass="79259">MRGAAAVRIQEGDDTKFLGPSSGIAITRLVMQLAKEFTESNSIKELVPDAKQKHIKDTFAQEEGKPTSKTYALTSNVAAPDLPQRGLTDMLLRLYNLRVQTMYPILHEPTFAQDLEDVYNGSQDPYQNFMLRMVIAVGMQKLDTQYAGLADSYYLAALSFLEKVVIQKDLKTLQCFAIIAEYSLLTPTRTAIYFVVGLAVRLTQSLGLNEEKTIVLGRGGAHVDFLEIDMRRRLFWSILVMELGLSHSLGRPSTLATGLNHLDVQWFDTAADEDITPQGVRHGAPKVTLKKWIAIHFFKMRLLQLEIRRKLYQKKRPEPKDDQDPWFKQMEAKLFAWKDASPNEDDGIEVDAMWFSVRPSTAAAIKCYDACQKNIVLQRAQMAKNGADVTWIFTQAIFMAINSMLWSLSYSEIRRLHPREEVEGHLRVAMEAIRLASERWPGVLSAIELYTNLIDALMRIYDKDGDIPISTNSPSDMTDTTSPASTFPDAPNRSRTTSPAATANSSVASRPERPPPFGYLTISGESVPTVADPYPATSSSPANAPQTLYQTMPSAPPQAQALNTDQFQQVNIDEFTKSIDFDPTSHFNALPTEFSGSTSWNPAFIASQPGFYGFAMPGSDPVYDPPRTNDFFPANTTNNIGILPTTPTDQYANSIYQPYWYPEGQHGSGLNQTQQEELMQMMETDGMQDIDQMIQDASAMLYRGTRTY</sequence>
<evidence type="ECO:0000313" key="10">
    <source>
        <dbReference type="EMBL" id="TKA80158.1"/>
    </source>
</evidence>
<dbReference type="AlphaFoldDB" id="A0A4U0XWC3"/>
<dbReference type="GO" id="GO:0006351">
    <property type="term" value="P:DNA-templated transcription"/>
    <property type="evidence" value="ECO:0007669"/>
    <property type="project" value="InterPro"/>
</dbReference>
<dbReference type="SMART" id="SM00906">
    <property type="entry name" value="Fungal_trans"/>
    <property type="match status" value="1"/>
</dbReference>
<keyword evidence="4" id="KW-0805">Transcription regulation</keyword>
<evidence type="ECO:0000256" key="1">
    <source>
        <dbReference type="ARBA" id="ARBA00004123"/>
    </source>
</evidence>
<organism evidence="10 11">
    <name type="scientific">Cryomyces minteri</name>
    <dbReference type="NCBI Taxonomy" id="331657"/>
    <lineage>
        <taxon>Eukaryota</taxon>
        <taxon>Fungi</taxon>
        <taxon>Dikarya</taxon>
        <taxon>Ascomycota</taxon>
        <taxon>Pezizomycotina</taxon>
        <taxon>Dothideomycetes</taxon>
        <taxon>Dothideomycetes incertae sedis</taxon>
        <taxon>Cryomyces</taxon>
    </lineage>
</organism>
<feature type="compositionally biased region" description="Polar residues" evidence="8">
    <location>
        <begin position="470"/>
        <end position="485"/>
    </location>
</feature>
<dbReference type="EMBL" id="NAJN01000068">
    <property type="protein sequence ID" value="TKA80158.1"/>
    <property type="molecule type" value="Genomic_DNA"/>
</dbReference>
<dbReference type="OrthoDB" id="5416384at2759"/>
<evidence type="ECO:0000256" key="3">
    <source>
        <dbReference type="ARBA" id="ARBA00022833"/>
    </source>
</evidence>
<keyword evidence="11" id="KW-1185">Reference proteome</keyword>
<evidence type="ECO:0000256" key="7">
    <source>
        <dbReference type="ARBA" id="ARBA00023242"/>
    </source>
</evidence>
<evidence type="ECO:0000256" key="8">
    <source>
        <dbReference type="SAM" id="MobiDB-lite"/>
    </source>
</evidence>
<dbReference type="GO" id="GO:0045944">
    <property type="term" value="P:positive regulation of transcription by RNA polymerase II"/>
    <property type="evidence" value="ECO:0007669"/>
    <property type="project" value="TreeGrafter"/>
</dbReference>
<keyword evidence="7" id="KW-0539">Nucleus</keyword>
<dbReference type="PANTHER" id="PTHR47782:SF8">
    <property type="entry name" value="ZN(II)2CYS6 TRANSCRIPTION FACTOR (EUROFUNG)"/>
    <property type="match status" value="1"/>
</dbReference>
<dbReference type="CDD" id="cd12148">
    <property type="entry name" value="fungal_TF_MHR"/>
    <property type="match status" value="1"/>
</dbReference>
<keyword evidence="5" id="KW-0238">DNA-binding</keyword>
<feature type="compositionally biased region" description="Polar residues" evidence="8">
    <location>
        <begin position="493"/>
        <end position="508"/>
    </location>
</feature>
<dbReference type="Proteomes" id="UP000308768">
    <property type="component" value="Unassembled WGS sequence"/>
</dbReference>
<gene>
    <name evidence="10" type="ORF">B0A49_00764</name>
</gene>
<evidence type="ECO:0000259" key="9">
    <source>
        <dbReference type="SMART" id="SM00906"/>
    </source>
</evidence>
<evidence type="ECO:0000256" key="2">
    <source>
        <dbReference type="ARBA" id="ARBA00022723"/>
    </source>
</evidence>
<dbReference type="GO" id="GO:0005634">
    <property type="term" value="C:nucleus"/>
    <property type="evidence" value="ECO:0007669"/>
    <property type="project" value="UniProtKB-SubCell"/>
</dbReference>
<dbReference type="InterPro" id="IPR052202">
    <property type="entry name" value="Yeast_MetPath_Reg"/>
</dbReference>